<gene>
    <name evidence="2" type="ORF">CA260_11820</name>
</gene>
<dbReference type="PANTHER" id="PTHR43441">
    <property type="entry name" value="RIBOSOMAL-PROTEIN-SERINE ACETYLTRANSFERASE"/>
    <property type="match status" value="1"/>
</dbReference>
<evidence type="ECO:0000313" key="2">
    <source>
        <dbReference type="EMBL" id="RAO76017.1"/>
    </source>
</evidence>
<dbReference type="AlphaFoldDB" id="A0A328P1D5"/>
<reference evidence="2 3" key="1">
    <citation type="journal article" date="2018" name="Genet. Mol. Biol.">
        <title>The genome sequence of Dyella jiangningensis FCAV SCS01 from a lignocellulose-decomposing microbial consortium metagenome reveals potential for biotechnological applications.</title>
        <authorList>
            <person name="Desiderato J.G."/>
            <person name="Alvarenga D.O."/>
            <person name="Constancio M.T.L."/>
            <person name="Alves L.M.C."/>
            <person name="Varani A.M."/>
        </authorList>
    </citation>
    <scope>NUCLEOTIDE SEQUENCE [LARGE SCALE GENOMIC DNA]</scope>
    <source>
        <strain evidence="2 3">FCAV SCS01</strain>
    </source>
</reference>
<name>A0A328P1D5_9GAMM</name>
<dbReference type="OrthoDB" id="5292292at2"/>
<dbReference type="EMBL" id="NFZS01000003">
    <property type="protein sequence ID" value="RAO76017.1"/>
    <property type="molecule type" value="Genomic_DNA"/>
</dbReference>
<comment type="caution">
    <text evidence="2">The sequence shown here is derived from an EMBL/GenBank/DDBJ whole genome shotgun (WGS) entry which is preliminary data.</text>
</comment>
<accession>A0A328P1D5</accession>
<dbReference type="GO" id="GO:0005737">
    <property type="term" value="C:cytoplasm"/>
    <property type="evidence" value="ECO:0007669"/>
    <property type="project" value="TreeGrafter"/>
</dbReference>
<dbReference type="InterPro" id="IPR051908">
    <property type="entry name" value="Ribosomal_N-acetyltransferase"/>
</dbReference>
<dbReference type="PANTHER" id="PTHR43441:SF10">
    <property type="entry name" value="ACETYLTRANSFERASE"/>
    <property type="match status" value="1"/>
</dbReference>
<dbReference type="SUPFAM" id="SSF55729">
    <property type="entry name" value="Acyl-CoA N-acyltransferases (Nat)"/>
    <property type="match status" value="1"/>
</dbReference>
<proteinExistence type="predicted"/>
<dbReference type="InterPro" id="IPR016181">
    <property type="entry name" value="Acyl_CoA_acyltransferase"/>
</dbReference>
<dbReference type="GO" id="GO:0008999">
    <property type="term" value="F:protein-N-terminal-alanine acetyltransferase activity"/>
    <property type="evidence" value="ECO:0007669"/>
    <property type="project" value="TreeGrafter"/>
</dbReference>
<protein>
    <recommendedName>
        <fullName evidence="1">N-acetyltransferase domain-containing protein</fullName>
    </recommendedName>
</protein>
<dbReference type="Gene3D" id="3.40.630.30">
    <property type="match status" value="1"/>
</dbReference>
<dbReference type="InterPro" id="IPR000182">
    <property type="entry name" value="GNAT_dom"/>
</dbReference>
<organism evidence="2 3">
    <name type="scientific">Dyella jiangningensis</name>
    <dbReference type="NCBI Taxonomy" id="1379159"/>
    <lineage>
        <taxon>Bacteria</taxon>
        <taxon>Pseudomonadati</taxon>
        <taxon>Pseudomonadota</taxon>
        <taxon>Gammaproteobacteria</taxon>
        <taxon>Lysobacterales</taxon>
        <taxon>Rhodanobacteraceae</taxon>
        <taxon>Dyella</taxon>
    </lineage>
</organism>
<sequence length="199" mass="21715">MNDPTKLPASLQLTAPGLQLCLWQPSHADALYEAAHESIATVGRWLPWCHAGYQREDAVSWIERCRSGSEGGEPWAFGVFDDHGMLLGGVGLNRFDHQHRSANLGYWVRTQAQGRGMAARATRRLAAFGFDTLGLCRIEIVAAVENLASRRCAEKAGARFEGIARHRLMIDGEPVDAAVYGLLPTDLDQPAEAQSSAMS</sequence>
<evidence type="ECO:0000259" key="1">
    <source>
        <dbReference type="PROSITE" id="PS51186"/>
    </source>
</evidence>
<evidence type="ECO:0000313" key="3">
    <source>
        <dbReference type="Proteomes" id="UP000248926"/>
    </source>
</evidence>
<dbReference type="GO" id="GO:1990189">
    <property type="term" value="F:protein N-terminal-serine acetyltransferase activity"/>
    <property type="evidence" value="ECO:0007669"/>
    <property type="project" value="TreeGrafter"/>
</dbReference>
<dbReference type="Pfam" id="PF13302">
    <property type="entry name" value="Acetyltransf_3"/>
    <property type="match status" value="1"/>
</dbReference>
<feature type="domain" description="N-acetyltransferase" evidence="1">
    <location>
        <begin position="29"/>
        <end position="186"/>
    </location>
</feature>
<dbReference type="PROSITE" id="PS51186">
    <property type="entry name" value="GNAT"/>
    <property type="match status" value="1"/>
</dbReference>
<dbReference type="Proteomes" id="UP000248926">
    <property type="component" value="Unassembled WGS sequence"/>
</dbReference>
<keyword evidence="3" id="KW-1185">Reference proteome</keyword>